<dbReference type="EMBL" id="JAHMHQ010000003">
    <property type="protein sequence ID" value="KAK1641491.1"/>
    <property type="molecule type" value="Genomic_DNA"/>
</dbReference>
<dbReference type="AlphaFoldDB" id="A0AAJ0A095"/>
<sequence length="81" mass="9206">MFSLRLTFLICITSRAAGHLRIDATHPVSLPPLCLHRRRSGGHLRREYSVSKPSLFYRPYGIEHKREGVDRAEASMPSQSS</sequence>
<accession>A0AAJ0A095</accession>
<keyword evidence="3" id="KW-1185">Reference proteome</keyword>
<evidence type="ECO:0008006" key="4">
    <source>
        <dbReference type="Google" id="ProtNLM"/>
    </source>
</evidence>
<keyword evidence="1" id="KW-0732">Signal</keyword>
<evidence type="ECO:0000313" key="3">
    <source>
        <dbReference type="Proteomes" id="UP001243989"/>
    </source>
</evidence>
<dbReference type="GeneID" id="85474602"/>
<evidence type="ECO:0000256" key="1">
    <source>
        <dbReference type="SAM" id="SignalP"/>
    </source>
</evidence>
<proteinExistence type="predicted"/>
<name>A0AAJ0A095_9PEZI</name>
<dbReference type="Proteomes" id="UP001243989">
    <property type="component" value="Unassembled WGS sequence"/>
</dbReference>
<gene>
    <name evidence="2" type="ORF">BDP81DRAFT_419070</name>
</gene>
<reference evidence="2" key="1">
    <citation type="submission" date="2021-06" db="EMBL/GenBank/DDBJ databases">
        <title>Comparative genomics, transcriptomics and evolutionary studies reveal genomic signatures of adaptation to plant cell wall in hemibiotrophic fungi.</title>
        <authorList>
            <consortium name="DOE Joint Genome Institute"/>
            <person name="Baroncelli R."/>
            <person name="Diaz J.F."/>
            <person name="Benocci T."/>
            <person name="Peng M."/>
            <person name="Battaglia E."/>
            <person name="Haridas S."/>
            <person name="Andreopoulos W."/>
            <person name="Labutti K."/>
            <person name="Pangilinan J."/>
            <person name="Floch G.L."/>
            <person name="Makela M.R."/>
            <person name="Henrissat B."/>
            <person name="Grigoriev I.V."/>
            <person name="Crouch J.A."/>
            <person name="De Vries R.P."/>
            <person name="Sukno S.A."/>
            <person name="Thon M.R."/>
        </authorList>
    </citation>
    <scope>NUCLEOTIDE SEQUENCE</scope>
    <source>
        <strain evidence="2">CBS 102054</strain>
    </source>
</reference>
<comment type="caution">
    <text evidence="2">The sequence shown here is derived from an EMBL/GenBank/DDBJ whole genome shotgun (WGS) entry which is preliminary data.</text>
</comment>
<protein>
    <recommendedName>
        <fullName evidence="4">Secreted protein</fullName>
    </recommendedName>
</protein>
<organism evidence="2 3">
    <name type="scientific">Colletotrichum phormii</name>
    <dbReference type="NCBI Taxonomy" id="359342"/>
    <lineage>
        <taxon>Eukaryota</taxon>
        <taxon>Fungi</taxon>
        <taxon>Dikarya</taxon>
        <taxon>Ascomycota</taxon>
        <taxon>Pezizomycotina</taxon>
        <taxon>Sordariomycetes</taxon>
        <taxon>Hypocreomycetidae</taxon>
        <taxon>Glomerellales</taxon>
        <taxon>Glomerellaceae</taxon>
        <taxon>Colletotrichum</taxon>
        <taxon>Colletotrichum acutatum species complex</taxon>
    </lineage>
</organism>
<feature type="signal peptide" evidence="1">
    <location>
        <begin position="1"/>
        <end position="18"/>
    </location>
</feature>
<feature type="chain" id="PRO_5042519464" description="Secreted protein" evidence="1">
    <location>
        <begin position="19"/>
        <end position="81"/>
    </location>
</feature>
<evidence type="ECO:0000313" key="2">
    <source>
        <dbReference type="EMBL" id="KAK1641491.1"/>
    </source>
</evidence>
<dbReference type="RefSeq" id="XP_060450098.1">
    <property type="nucleotide sequence ID" value="XM_060589740.1"/>
</dbReference>